<dbReference type="Pfam" id="PF00126">
    <property type="entry name" value="HTH_1"/>
    <property type="match status" value="1"/>
</dbReference>
<dbReference type="RefSeq" id="WP_054750467.1">
    <property type="nucleotide sequence ID" value="NZ_AYZK01000003.1"/>
</dbReference>
<dbReference type="Proteomes" id="UP000051789">
    <property type="component" value="Unassembled WGS sequence"/>
</dbReference>
<evidence type="ECO:0000256" key="1">
    <source>
        <dbReference type="ARBA" id="ARBA00009437"/>
    </source>
</evidence>
<evidence type="ECO:0000256" key="4">
    <source>
        <dbReference type="ARBA" id="ARBA00023163"/>
    </source>
</evidence>
<dbReference type="PROSITE" id="PS50931">
    <property type="entry name" value="HTH_LYSR"/>
    <property type="match status" value="1"/>
</dbReference>
<protein>
    <submittedName>
        <fullName evidence="6">Transcriptional regulator LysR family</fullName>
    </submittedName>
</protein>
<dbReference type="STRING" id="1423810.FD19_GL001374"/>
<dbReference type="PATRIC" id="fig|1423810.4.peg.1411"/>
<comment type="caution">
    <text evidence="6">The sequence shown here is derived from an EMBL/GenBank/DDBJ whole genome shotgun (WGS) entry which is preliminary data.</text>
</comment>
<dbReference type="Gene3D" id="3.40.190.290">
    <property type="match status" value="1"/>
</dbReference>
<dbReference type="GO" id="GO:0003677">
    <property type="term" value="F:DNA binding"/>
    <property type="evidence" value="ECO:0007669"/>
    <property type="project" value="UniProtKB-KW"/>
</dbReference>
<evidence type="ECO:0000259" key="5">
    <source>
        <dbReference type="PROSITE" id="PS50931"/>
    </source>
</evidence>
<dbReference type="InterPro" id="IPR036388">
    <property type="entry name" value="WH-like_DNA-bd_sf"/>
</dbReference>
<dbReference type="SUPFAM" id="SSF53850">
    <property type="entry name" value="Periplasmic binding protein-like II"/>
    <property type="match status" value="1"/>
</dbReference>
<gene>
    <name evidence="6" type="ORF">FD19_GL001374</name>
</gene>
<comment type="similarity">
    <text evidence="1">Belongs to the LysR transcriptional regulatory family.</text>
</comment>
<dbReference type="PANTHER" id="PTHR30419:SF28">
    <property type="entry name" value="HTH-TYPE TRANSCRIPTIONAL REGULATOR BSDA"/>
    <property type="match status" value="1"/>
</dbReference>
<organism evidence="6 7">
    <name type="scientific">Lacticaseibacillus thailandensis DSM 22698 = JCM 13996</name>
    <dbReference type="NCBI Taxonomy" id="1423810"/>
    <lineage>
        <taxon>Bacteria</taxon>
        <taxon>Bacillati</taxon>
        <taxon>Bacillota</taxon>
        <taxon>Bacilli</taxon>
        <taxon>Lactobacillales</taxon>
        <taxon>Lactobacillaceae</taxon>
        <taxon>Lacticaseibacillus</taxon>
    </lineage>
</organism>
<name>A0A0R2CHS6_9LACO</name>
<reference evidence="6 7" key="1">
    <citation type="journal article" date="2015" name="Genome Announc.">
        <title>Expanding the biotechnology potential of lactobacilli through comparative genomics of 213 strains and associated genera.</title>
        <authorList>
            <person name="Sun Z."/>
            <person name="Harris H.M."/>
            <person name="McCann A."/>
            <person name="Guo C."/>
            <person name="Argimon S."/>
            <person name="Zhang W."/>
            <person name="Yang X."/>
            <person name="Jeffery I.B."/>
            <person name="Cooney J.C."/>
            <person name="Kagawa T.F."/>
            <person name="Liu W."/>
            <person name="Song Y."/>
            <person name="Salvetti E."/>
            <person name="Wrobel A."/>
            <person name="Rasinkangas P."/>
            <person name="Parkhill J."/>
            <person name="Rea M.C."/>
            <person name="O'Sullivan O."/>
            <person name="Ritari J."/>
            <person name="Douillard F.P."/>
            <person name="Paul Ross R."/>
            <person name="Yang R."/>
            <person name="Briner A.E."/>
            <person name="Felis G.E."/>
            <person name="de Vos W.M."/>
            <person name="Barrangou R."/>
            <person name="Klaenhammer T.R."/>
            <person name="Caufield P.W."/>
            <person name="Cui Y."/>
            <person name="Zhang H."/>
            <person name="O'Toole P.W."/>
        </authorList>
    </citation>
    <scope>NUCLEOTIDE SEQUENCE [LARGE SCALE GENOMIC DNA]</scope>
    <source>
        <strain evidence="6 7">DSM 22698</strain>
    </source>
</reference>
<feature type="domain" description="HTH lysR-type" evidence="5">
    <location>
        <begin position="1"/>
        <end position="59"/>
    </location>
</feature>
<dbReference type="EMBL" id="AYZK01000003">
    <property type="protein sequence ID" value="KRM87219.1"/>
    <property type="molecule type" value="Genomic_DNA"/>
</dbReference>
<keyword evidence="3" id="KW-0238">DNA-binding</keyword>
<keyword evidence="4" id="KW-0804">Transcription</keyword>
<dbReference type="SUPFAM" id="SSF46785">
    <property type="entry name" value="Winged helix' DNA-binding domain"/>
    <property type="match status" value="1"/>
</dbReference>
<evidence type="ECO:0000256" key="3">
    <source>
        <dbReference type="ARBA" id="ARBA00023125"/>
    </source>
</evidence>
<dbReference type="Pfam" id="PF03466">
    <property type="entry name" value="LysR_substrate"/>
    <property type="match status" value="1"/>
</dbReference>
<dbReference type="Gene3D" id="1.10.10.10">
    <property type="entry name" value="Winged helix-like DNA-binding domain superfamily/Winged helix DNA-binding domain"/>
    <property type="match status" value="1"/>
</dbReference>
<proteinExistence type="inferred from homology"/>
<dbReference type="GO" id="GO:0005829">
    <property type="term" value="C:cytosol"/>
    <property type="evidence" value="ECO:0007669"/>
    <property type="project" value="TreeGrafter"/>
</dbReference>
<sequence length="297" mass="33299">MNFDDLHAFVVLHQLKSFSNAAAAVHLSQSALSKRMHGLEEELHIQLIDTTDRRHIHITEAGEHLYEHALVISREVDRLQQDMVDLHDLNVGTLRIGAVPVLSQYGVTQMINHFGEQYPRLNLRVFEQEGSVLINQLAGNELDLAFLRSSQSGMLHDATYVKVPLTSDQLVAIMDAANPLGRHRTVTAKELRGHDVVSLLPGSGVYEPMMTFYQQAQYEPKVVFSSPHIETLVGMLAGSDRVCFLFGRSFAPFATDAVVSRPLQPAVTTELQMVYKMQNRSKAVTDFVDYVREQFGV</sequence>
<evidence type="ECO:0000313" key="6">
    <source>
        <dbReference type="EMBL" id="KRM87219.1"/>
    </source>
</evidence>
<dbReference type="AlphaFoldDB" id="A0A0R2CHS6"/>
<keyword evidence="7" id="KW-1185">Reference proteome</keyword>
<evidence type="ECO:0000256" key="2">
    <source>
        <dbReference type="ARBA" id="ARBA00023015"/>
    </source>
</evidence>
<dbReference type="InterPro" id="IPR036390">
    <property type="entry name" value="WH_DNA-bd_sf"/>
</dbReference>
<dbReference type="PANTHER" id="PTHR30419">
    <property type="entry name" value="HTH-TYPE TRANSCRIPTIONAL REGULATOR YBHD"/>
    <property type="match status" value="1"/>
</dbReference>
<dbReference type="InterPro" id="IPR000847">
    <property type="entry name" value="LysR_HTH_N"/>
</dbReference>
<dbReference type="InterPro" id="IPR005119">
    <property type="entry name" value="LysR_subst-bd"/>
</dbReference>
<dbReference type="CDD" id="cd05466">
    <property type="entry name" value="PBP2_LTTR_substrate"/>
    <property type="match status" value="1"/>
</dbReference>
<accession>A0A0R2CHS6</accession>
<dbReference type="InterPro" id="IPR050950">
    <property type="entry name" value="HTH-type_LysR_regulators"/>
</dbReference>
<dbReference type="OrthoDB" id="9803735at2"/>
<dbReference type="GO" id="GO:0003700">
    <property type="term" value="F:DNA-binding transcription factor activity"/>
    <property type="evidence" value="ECO:0007669"/>
    <property type="project" value="InterPro"/>
</dbReference>
<keyword evidence="2" id="KW-0805">Transcription regulation</keyword>
<evidence type="ECO:0000313" key="7">
    <source>
        <dbReference type="Proteomes" id="UP000051789"/>
    </source>
</evidence>